<evidence type="ECO:0000313" key="1">
    <source>
        <dbReference type="EMBL" id="MPM47642.1"/>
    </source>
</evidence>
<accession>A0A645A3M2</accession>
<comment type="caution">
    <text evidence="1">The sequence shown here is derived from an EMBL/GenBank/DDBJ whole genome shotgun (WGS) entry which is preliminary data.</text>
</comment>
<name>A0A645A3M2_9ZZZZ</name>
<reference evidence="1" key="1">
    <citation type="submission" date="2019-08" db="EMBL/GenBank/DDBJ databases">
        <authorList>
            <person name="Kucharzyk K."/>
            <person name="Murdoch R.W."/>
            <person name="Higgins S."/>
            <person name="Loffler F."/>
        </authorList>
    </citation>
    <scope>NUCLEOTIDE SEQUENCE</scope>
</reference>
<dbReference type="EMBL" id="VSSQ01011757">
    <property type="protein sequence ID" value="MPM47642.1"/>
    <property type="molecule type" value="Genomic_DNA"/>
</dbReference>
<gene>
    <name evidence="1" type="ORF">SDC9_94353</name>
</gene>
<protein>
    <submittedName>
        <fullName evidence="1">Uncharacterized protein</fullName>
    </submittedName>
</protein>
<sequence>MSDQVEANIVILDPVQLLVTRLEVPAANVDEIREPRGIGGDVLPPVVIENEQRIEMLALRQHFAFRHIAGFAQQLDQLLIIVEVKAEPEKFDHRPVKQPRRRHRTADGIARVAARAHRQRQRLEAVAGKHIPE</sequence>
<proteinExistence type="predicted"/>
<dbReference type="AlphaFoldDB" id="A0A645A3M2"/>
<organism evidence="1">
    <name type="scientific">bioreactor metagenome</name>
    <dbReference type="NCBI Taxonomy" id="1076179"/>
    <lineage>
        <taxon>unclassified sequences</taxon>
        <taxon>metagenomes</taxon>
        <taxon>ecological metagenomes</taxon>
    </lineage>
</organism>